<dbReference type="GO" id="GO:0006352">
    <property type="term" value="P:DNA-templated transcription initiation"/>
    <property type="evidence" value="ECO:0007669"/>
    <property type="project" value="InterPro"/>
</dbReference>
<proteinExistence type="predicted"/>
<dbReference type="RefSeq" id="WP_344779146.1">
    <property type="nucleotide sequence ID" value="NZ_BAABAX010000012.1"/>
</dbReference>
<evidence type="ECO:0000313" key="2">
    <source>
        <dbReference type="Proteomes" id="UP000651057"/>
    </source>
</evidence>
<dbReference type="Proteomes" id="UP000651057">
    <property type="component" value="Unassembled WGS sequence"/>
</dbReference>
<dbReference type="AlphaFoldDB" id="A0A937D7I6"/>
<accession>A0A937D7I6</accession>
<comment type="caution">
    <text evidence="1">The sequence shown here is derived from an EMBL/GenBank/DDBJ whole genome shotgun (WGS) entry which is preliminary data.</text>
</comment>
<dbReference type="InterPro" id="IPR013325">
    <property type="entry name" value="RNA_pol_sigma_r2"/>
</dbReference>
<evidence type="ECO:0000313" key="1">
    <source>
        <dbReference type="EMBL" id="MBL0685569.1"/>
    </source>
</evidence>
<gene>
    <name evidence="1" type="ORF">JJQ60_18685</name>
</gene>
<keyword evidence="2" id="KW-1185">Reference proteome</keyword>
<dbReference type="SUPFAM" id="SSF88946">
    <property type="entry name" value="Sigma2 domain of RNA polymerase sigma factors"/>
    <property type="match status" value="1"/>
</dbReference>
<protein>
    <recommendedName>
        <fullName evidence="3">Sigma-70 family RNA polymerase sigma factor</fullName>
    </recommendedName>
</protein>
<dbReference type="EMBL" id="JAERQJ010000009">
    <property type="protein sequence ID" value="MBL0685569.1"/>
    <property type="molecule type" value="Genomic_DNA"/>
</dbReference>
<reference evidence="1" key="1">
    <citation type="submission" date="2021-01" db="EMBL/GenBank/DDBJ databases">
        <authorList>
            <person name="Zhong Y.L."/>
        </authorList>
    </citation>
    <scope>NUCLEOTIDE SEQUENCE</scope>
    <source>
        <strain evidence="1">KCTC 23302</strain>
    </source>
</reference>
<organism evidence="1 2">
    <name type="scientific">Aquimarina mytili</name>
    <dbReference type="NCBI Taxonomy" id="874423"/>
    <lineage>
        <taxon>Bacteria</taxon>
        <taxon>Pseudomonadati</taxon>
        <taxon>Bacteroidota</taxon>
        <taxon>Flavobacteriia</taxon>
        <taxon>Flavobacteriales</taxon>
        <taxon>Flavobacteriaceae</taxon>
        <taxon>Aquimarina</taxon>
    </lineage>
</organism>
<sequence>MYFGFSLLNPRKERSLFVFLRVDSTDITYIIECAQKGDELPFTTFFDHTFQKLKSKLLSLTKSVDDSQEVFIISMQKFWDRFVINQEEPPHNSIGYIFMMCKNAWLMQKRNKANTMVSIEDIYVDENAMQSAMKSSGSDSTIVNEDHKLMKHRALVEALNSLSLKCKSLIENELDSNQQLKDLQEEFGYNNYQALVQAKYNCKKRLVRKVYEIISKQQENQKTTM</sequence>
<dbReference type="GO" id="GO:0003700">
    <property type="term" value="F:DNA-binding transcription factor activity"/>
    <property type="evidence" value="ECO:0007669"/>
    <property type="project" value="InterPro"/>
</dbReference>
<name>A0A937D7I6_9FLAO</name>
<evidence type="ECO:0008006" key="3">
    <source>
        <dbReference type="Google" id="ProtNLM"/>
    </source>
</evidence>